<dbReference type="EMBL" id="KZ502668">
    <property type="protein sequence ID" value="PKU74702.1"/>
    <property type="molecule type" value="Genomic_DNA"/>
</dbReference>
<protein>
    <submittedName>
        <fullName evidence="4">21 kDa protein</fullName>
    </submittedName>
</protein>
<dbReference type="SMART" id="SM00856">
    <property type="entry name" value="PMEI"/>
    <property type="match status" value="1"/>
</dbReference>
<name>A0A2I0WGD4_9ASPA</name>
<evidence type="ECO:0000256" key="1">
    <source>
        <dbReference type="ARBA" id="ARBA00022729"/>
    </source>
</evidence>
<feature type="domain" description="Pectinesterase inhibitor" evidence="3">
    <location>
        <begin position="27"/>
        <end position="187"/>
    </location>
</feature>
<dbReference type="Proteomes" id="UP000233837">
    <property type="component" value="Unassembled WGS sequence"/>
</dbReference>
<keyword evidence="5" id="KW-1185">Reference proteome</keyword>
<dbReference type="NCBIfam" id="TIGR01614">
    <property type="entry name" value="PME_inhib"/>
    <property type="match status" value="1"/>
</dbReference>
<accession>A0A2I0WGD4</accession>
<organism evidence="4 5">
    <name type="scientific">Dendrobium catenatum</name>
    <dbReference type="NCBI Taxonomy" id="906689"/>
    <lineage>
        <taxon>Eukaryota</taxon>
        <taxon>Viridiplantae</taxon>
        <taxon>Streptophyta</taxon>
        <taxon>Embryophyta</taxon>
        <taxon>Tracheophyta</taxon>
        <taxon>Spermatophyta</taxon>
        <taxon>Magnoliopsida</taxon>
        <taxon>Liliopsida</taxon>
        <taxon>Asparagales</taxon>
        <taxon>Orchidaceae</taxon>
        <taxon>Epidendroideae</taxon>
        <taxon>Malaxideae</taxon>
        <taxon>Dendrobiinae</taxon>
        <taxon>Dendrobium</taxon>
    </lineage>
</organism>
<dbReference type="Gene3D" id="1.20.140.40">
    <property type="entry name" value="Invertase/pectin methylesterase inhibitor family protein"/>
    <property type="match status" value="1"/>
</dbReference>
<feature type="signal peptide" evidence="2">
    <location>
        <begin position="1"/>
        <end position="22"/>
    </location>
</feature>
<dbReference type="InterPro" id="IPR006501">
    <property type="entry name" value="Pectinesterase_inhib_dom"/>
</dbReference>
<sequence length="195" mass="20319">MAETKAKRFLSLFLLLLSTTAATSKNTTTDFIRQSCGKTLYPSLCYASLAPYATAVKQDPVKLAVAAANVSLSKIHDASSLAAAFRLSSTGRVSAALRDCVDTLGAAADLTNRSAGEITKLGDASKTGGSGEIAWEVSNAQTWMSAAMTNEETCLDGFDGVRAGRGVRAMCDRVGGVKKYTSNALALLNTLVHGS</sequence>
<dbReference type="SUPFAM" id="SSF101148">
    <property type="entry name" value="Plant invertase/pectin methylesterase inhibitor"/>
    <property type="match status" value="1"/>
</dbReference>
<dbReference type="OrthoDB" id="1430376at2759"/>
<reference evidence="4 5" key="1">
    <citation type="journal article" date="2016" name="Sci. Rep.">
        <title>The Dendrobium catenatum Lindl. genome sequence provides insights into polysaccharide synthase, floral development and adaptive evolution.</title>
        <authorList>
            <person name="Zhang G.Q."/>
            <person name="Xu Q."/>
            <person name="Bian C."/>
            <person name="Tsai W.C."/>
            <person name="Yeh C.M."/>
            <person name="Liu K.W."/>
            <person name="Yoshida K."/>
            <person name="Zhang L.S."/>
            <person name="Chang S.B."/>
            <person name="Chen F."/>
            <person name="Shi Y."/>
            <person name="Su Y.Y."/>
            <person name="Zhang Y.Q."/>
            <person name="Chen L.J."/>
            <person name="Yin Y."/>
            <person name="Lin M."/>
            <person name="Huang H."/>
            <person name="Deng H."/>
            <person name="Wang Z.W."/>
            <person name="Zhu S.L."/>
            <person name="Zhao X."/>
            <person name="Deng C."/>
            <person name="Niu S.C."/>
            <person name="Huang J."/>
            <person name="Wang M."/>
            <person name="Liu G.H."/>
            <person name="Yang H.J."/>
            <person name="Xiao X.J."/>
            <person name="Hsiao Y.Y."/>
            <person name="Wu W.L."/>
            <person name="Chen Y.Y."/>
            <person name="Mitsuda N."/>
            <person name="Ohme-Takagi M."/>
            <person name="Luo Y.B."/>
            <person name="Van de Peer Y."/>
            <person name="Liu Z.J."/>
        </authorList>
    </citation>
    <scope>NUCLEOTIDE SEQUENCE [LARGE SCALE GENOMIC DNA]</scope>
    <source>
        <tissue evidence="4">The whole plant</tissue>
    </source>
</reference>
<proteinExistence type="predicted"/>
<dbReference type="Pfam" id="PF04043">
    <property type="entry name" value="PMEI"/>
    <property type="match status" value="1"/>
</dbReference>
<evidence type="ECO:0000313" key="5">
    <source>
        <dbReference type="Proteomes" id="UP000233837"/>
    </source>
</evidence>
<reference evidence="4 5" key="2">
    <citation type="journal article" date="2017" name="Nature">
        <title>The Apostasia genome and the evolution of orchids.</title>
        <authorList>
            <person name="Zhang G.Q."/>
            <person name="Liu K.W."/>
            <person name="Li Z."/>
            <person name="Lohaus R."/>
            <person name="Hsiao Y.Y."/>
            <person name="Niu S.C."/>
            <person name="Wang J.Y."/>
            <person name="Lin Y.C."/>
            <person name="Xu Q."/>
            <person name="Chen L.J."/>
            <person name="Yoshida K."/>
            <person name="Fujiwara S."/>
            <person name="Wang Z.W."/>
            <person name="Zhang Y.Q."/>
            <person name="Mitsuda N."/>
            <person name="Wang M."/>
            <person name="Liu G.H."/>
            <person name="Pecoraro L."/>
            <person name="Huang H.X."/>
            <person name="Xiao X.J."/>
            <person name="Lin M."/>
            <person name="Wu X.Y."/>
            <person name="Wu W.L."/>
            <person name="Chen Y.Y."/>
            <person name="Chang S.B."/>
            <person name="Sakamoto S."/>
            <person name="Ohme-Takagi M."/>
            <person name="Yagi M."/>
            <person name="Zeng S.J."/>
            <person name="Shen C.Y."/>
            <person name="Yeh C.M."/>
            <person name="Luo Y.B."/>
            <person name="Tsai W.C."/>
            <person name="Van de Peer Y."/>
            <person name="Liu Z.J."/>
        </authorList>
    </citation>
    <scope>NUCLEOTIDE SEQUENCE [LARGE SCALE GENOMIC DNA]</scope>
    <source>
        <tissue evidence="4">The whole plant</tissue>
    </source>
</reference>
<feature type="chain" id="PRO_5014115368" evidence="2">
    <location>
        <begin position="23"/>
        <end position="195"/>
    </location>
</feature>
<gene>
    <name evidence="4" type="ORF">MA16_Dca004893</name>
</gene>
<evidence type="ECO:0000313" key="4">
    <source>
        <dbReference type="EMBL" id="PKU74702.1"/>
    </source>
</evidence>
<dbReference type="InterPro" id="IPR051955">
    <property type="entry name" value="PME_Inhibitor"/>
</dbReference>
<dbReference type="PANTHER" id="PTHR31080:SF64">
    <property type="entry name" value="PLANT INVERTASE_PECTIN METHYLESTERASE INHIBITOR SUPERFAMILY PROTEIN"/>
    <property type="match status" value="1"/>
</dbReference>
<dbReference type="AlphaFoldDB" id="A0A2I0WGD4"/>
<dbReference type="CDD" id="cd15798">
    <property type="entry name" value="PMEI-like_3"/>
    <property type="match status" value="1"/>
</dbReference>
<evidence type="ECO:0000256" key="2">
    <source>
        <dbReference type="SAM" id="SignalP"/>
    </source>
</evidence>
<keyword evidence="1 2" id="KW-0732">Signal</keyword>
<dbReference type="PANTHER" id="PTHR31080">
    <property type="entry name" value="PECTINESTERASE INHIBITOR-LIKE"/>
    <property type="match status" value="1"/>
</dbReference>
<evidence type="ECO:0000259" key="3">
    <source>
        <dbReference type="SMART" id="SM00856"/>
    </source>
</evidence>
<dbReference type="InterPro" id="IPR035513">
    <property type="entry name" value="Invertase/methylesterase_inhib"/>
</dbReference>
<dbReference type="GO" id="GO:0004857">
    <property type="term" value="F:enzyme inhibitor activity"/>
    <property type="evidence" value="ECO:0007669"/>
    <property type="project" value="InterPro"/>
</dbReference>